<proteinExistence type="predicted"/>
<keyword evidence="3" id="KW-1185">Reference proteome</keyword>
<dbReference type="SUPFAM" id="SSF47413">
    <property type="entry name" value="lambda repressor-like DNA-binding domains"/>
    <property type="match status" value="1"/>
</dbReference>
<dbReference type="Gene3D" id="1.25.40.10">
    <property type="entry name" value="Tetratricopeptide repeat domain"/>
    <property type="match status" value="1"/>
</dbReference>
<dbReference type="InterPro" id="IPR001387">
    <property type="entry name" value="Cro/C1-type_HTH"/>
</dbReference>
<gene>
    <name evidence="2" type="ORF">HQN87_07645</name>
</gene>
<evidence type="ECO:0000259" key="1">
    <source>
        <dbReference type="PROSITE" id="PS50943"/>
    </source>
</evidence>
<dbReference type="InterPro" id="IPR011990">
    <property type="entry name" value="TPR-like_helical_dom_sf"/>
</dbReference>
<dbReference type="EMBL" id="JABMKX010000003">
    <property type="protein sequence ID" value="NQX45202.1"/>
    <property type="molecule type" value="Genomic_DNA"/>
</dbReference>
<dbReference type="PROSITE" id="PS50943">
    <property type="entry name" value="HTH_CROC1"/>
    <property type="match status" value="1"/>
</dbReference>
<evidence type="ECO:0000313" key="2">
    <source>
        <dbReference type="EMBL" id="NQX45202.1"/>
    </source>
</evidence>
<evidence type="ECO:0000313" key="3">
    <source>
        <dbReference type="Proteomes" id="UP000711047"/>
    </source>
</evidence>
<dbReference type="Proteomes" id="UP000711047">
    <property type="component" value="Unassembled WGS sequence"/>
</dbReference>
<dbReference type="SUPFAM" id="SSF48452">
    <property type="entry name" value="TPR-like"/>
    <property type="match status" value="1"/>
</dbReference>
<reference evidence="2 3" key="1">
    <citation type="submission" date="2020-05" db="EMBL/GenBank/DDBJ databases">
        <title>Paenibacillus glebae, sp. nov., Paenibacillus humi sp. nov., Paenibacillus pedi sp. nov., Paenibacillus terrestris sp. nov. and Paenibacillus terricola sp. nov., isolated from a forest top soil sample.</title>
        <authorList>
            <person name="Qi S."/>
            <person name="Carlier A."/>
            <person name="Cnockaert M."/>
            <person name="Vandamme P."/>
        </authorList>
    </citation>
    <scope>NUCLEOTIDE SEQUENCE [LARGE SCALE GENOMIC DNA]</scope>
    <source>
        <strain evidence="2 3">LMG 29502</strain>
    </source>
</reference>
<comment type="caution">
    <text evidence="2">The sequence shown here is derived from an EMBL/GenBank/DDBJ whole genome shotgun (WGS) entry which is preliminary data.</text>
</comment>
<feature type="domain" description="HTH cro/C1-type" evidence="1">
    <location>
        <begin position="24"/>
        <end position="80"/>
    </location>
</feature>
<protein>
    <submittedName>
        <fullName evidence="2">Helix-turn-helix transcriptional regulator</fullName>
    </submittedName>
</protein>
<organism evidence="2 3">
    <name type="scientific">Paenibacillus tritici</name>
    <dbReference type="NCBI Taxonomy" id="1873425"/>
    <lineage>
        <taxon>Bacteria</taxon>
        <taxon>Bacillati</taxon>
        <taxon>Bacillota</taxon>
        <taxon>Bacilli</taxon>
        <taxon>Bacillales</taxon>
        <taxon>Paenibacillaceae</taxon>
        <taxon>Paenibacillus</taxon>
    </lineage>
</organism>
<dbReference type="SMART" id="SM00530">
    <property type="entry name" value="HTH_XRE"/>
    <property type="match status" value="1"/>
</dbReference>
<dbReference type="InterPro" id="IPR010982">
    <property type="entry name" value="Lambda_DNA-bd_dom_sf"/>
</dbReference>
<accession>A0ABX2DKS6</accession>
<sequence>MSKKNHVPNPSSLTEPIASILTLIEREMEQKNVTMHELAQQSGINRGSLSAIFTGNPSKVIPVRQLDLIGEVLGQPSGWLYEFYVTECFASGKIHWKKIKNFLLRCVQLGKEDLIVAVLNQITEEPVHIQDVFTLAESLFAQGEWRASIPFYRCICENEIKQHTERLATSHYKWFRARLGTDLKENHEAALKFAPYRKRLAENIQLDGLLQLANVHFNLQQWDQVIKYADEMKALLTIILFQKKKCPRRGITESEPFTTERHLVFYYGQSFLLKGNALEWMGNYEQALEYIAGYEDLRWFEDLDDSGWKEVRKFERFAEANRYNLHVLMGQFDCLSKYLTFLDKHPEEWLPSLLTIMNAVNRFEYEADAVLAHFKDQIAELLTNDSWPGHIYYLDVFQRDRYAQLCYQLAKYCLTHHQYQEGIDRLLKALSHSIAANNKNLIINCAAFFEQYRNQALAEQKEKYEHFMKGVIEDAHMALIPISIEPSL</sequence>
<name>A0ABX2DKS6_9BACL</name>
<dbReference type="RefSeq" id="WP_173130094.1">
    <property type="nucleotide sequence ID" value="NZ_JABMKX010000003.1"/>
</dbReference>